<organism evidence="1 2">
    <name type="scientific">Smallanthus sonchifolius</name>
    <dbReference type="NCBI Taxonomy" id="185202"/>
    <lineage>
        <taxon>Eukaryota</taxon>
        <taxon>Viridiplantae</taxon>
        <taxon>Streptophyta</taxon>
        <taxon>Embryophyta</taxon>
        <taxon>Tracheophyta</taxon>
        <taxon>Spermatophyta</taxon>
        <taxon>Magnoliopsida</taxon>
        <taxon>eudicotyledons</taxon>
        <taxon>Gunneridae</taxon>
        <taxon>Pentapetalae</taxon>
        <taxon>asterids</taxon>
        <taxon>campanulids</taxon>
        <taxon>Asterales</taxon>
        <taxon>Asteraceae</taxon>
        <taxon>Asteroideae</taxon>
        <taxon>Heliantheae alliance</taxon>
        <taxon>Millerieae</taxon>
        <taxon>Smallanthus</taxon>
    </lineage>
</organism>
<dbReference type="EMBL" id="CM042035">
    <property type="protein sequence ID" value="KAI3755044.1"/>
    <property type="molecule type" value="Genomic_DNA"/>
</dbReference>
<sequence length="238" mass="26308">MHISEEEWMESSELCPCLCLSWAPVEESYTRKRKRSKKNPSILISQAQSQPKSPHSESQHFDENIKRDSHSIRETSLEVPLLGSGSHPRSIEHPSEPSLSISSLNLSVEAPSQDDVPFLTATISKVLIELAAKVPSPSLSPEKVHSGSDDRVNVERAITTTGPSFDQEDSDNITKSPTTATHSVDVSFETLLTERNPRCQENQGDGDAEARPKAPYSSKDSTTVEEDRLKLENLELTC</sequence>
<keyword evidence="2" id="KW-1185">Reference proteome</keyword>
<name>A0ACB9E830_9ASTR</name>
<reference evidence="2" key="1">
    <citation type="journal article" date="2022" name="Mol. Ecol. Resour.">
        <title>The genomes of chicory, endive, great burdock and yacon provide insights into Asteraceae palaeo-polyploidization history and plant inulin production.</title>
        <authorList>
            <person name="Fan W."/>
            <person name="Wang S."/>
            <person name="Wang H."/>
            <person name="Wang A."/>
            <person name="Jiang F."/>
            <person name="Liu H."/>
            <person name="Zhao H."/>
            <person name="Xu D."/>
            <person name="Zhang Y."/>
        </authorList>
    </citation>
    <scope>NUCLEOTIDE SEQUENCE [LARGE SCALE GENOMIC DNA]</scope>
    <source>
        <strain evidence="2">cv. Yunnan</strain>
    </source>
</reference>
<dbReference type="Proteomes" id="UP001056120">
    <property type="component" value="Linkage Group LG18"/>
</dbReference>
<accession>A0ACB9E830</accession>
<gene>
    <name evidence="1" type="ORF">L1987_54837</name>
</gene>
<proteinExistence type="predicted"/>
<reference evidence="1 2" key="2">
    <citation type="journal article" date="2022" name="Mol. Ecol. Resour.">
        <title>The genomes of chicory, endive, great burdock and yacon provide insights into Asteraceae paleo-polyploidization history and plant inulin production.</title>
        <authorList>
            <person name="Fan W."/>
            <person name="Wang S."/>
            <person name="Wang H."/>
            <person name="Wang A."/>
            <person name="Jiang F."/>
            <person name="Liu H."/>
            <person name="Zhao H."/>
            <person name="Xu D."/>
            <person name="Zhang Y."/>
        </authorList>
    </citation>
    <scope>NUCLEOTIDE SEQUENCE [LARGE SCALE GENOMIC DNA]</scope>
    <source>
        <strain evidence="2">cv. Yunnan</strain>
        <tissue evidence="1">Leaves</tissue>
    </source>
</reference>
<protein>
    <submittedName>
        <fullName evidence="1">Uncharacterized protein</fullName>
    </submittedName>
</protein>
<evidence type="ECO:0000313" key="2">
    <source>
        <dbReference type="Proteomes" id="UP001056120"/>
    </source>
</evidence>
<evidence type="ECO:0000313" key="1">
    <source>
        <dbReference type="EMBL" id="KAI3755044.1"/>
    </source>
</evidence>
<comment type="caution">
    <text evidence="1">The sequence shown here is derived from an EMBL/GenBank/DDBJ whole genome shotgun (WGS) entry which is preliminary data.</text>
</comment>